<evidence type="ECO:0000256" key="4">
    <source>
        <dbReference type="ARBA" id="ARBA00023235"/>
    </source>
</evidence>
<comment type="catalytic activity">
    <reaction evidence="1 5">
        <text>[protein]-peptidylproline (omega=180) = [protein]-peptidylproline (omega=0)</text>
        <dbReference type="Rhea" id="RHEA:16237"/>
        <dbReference type="Rhea" id="RHEA-COMP:10747"/>
        <dbReference type="Rhea" id="RHEA-COMP:10748"/>
        <dbReference type="ChEBI" id="CHEBI:83833"/>
        <dbReference type="ChEBI" id="CHEBI:83834"/>
        <dbReference type="EC" id="5.2.1.8"/>
    </reaction>
</comment>
<dbReference type="PANTHER" id="PTHR43811:SF19">
    <property type="entry name" value="39 KDA FK506-BINDING NUCLEAR PROTEIN"/>
    <property type="match status" value="1"/>
</dbReference>
<evidence type="ECO:0000259" key="7">
    <source>
        <dbReference type="PROSITE" id="PS50059"/>
    </source>
</evidence>
<keyword evidence="9" id="KW-1185">Reference proteome</keyword>
<sequence length="210" mass="22744">MEGTGSAFVNVQVHLDSQRKSGRCICSASESASGSRRIIVIGVLGGMVTLLFPQRSVGKPINPEYPDKETKFIPKGYPTDGPLTPPKFDSSKEVEKAEDLEYQDVEPGKGRQIELGNLAVAHWKTTLENGLIVGDTRIEGKPMLFRVGAGQVEKAVDRMVEGMRVGGRRRIKGLSAAMLSDITTGERSLIPSDSQLYIDLELLGINPYGG</sequence>
<reference evidence="8 9" key="1">
    <citation type="journal article" date="2023" name="Nat. Commun.">
        <title>Origin of minicircular mitochondrial genomes in red algae.</title>
        <authorList>
            <person name="Lee Y."/>
            <person name="Cho C.H."/>
            <person name="Lee Y.M."/>
            <person name="Park S.I."/>
            <person name="Yang J.H."/>
            <person name="West J.A."/>
            <person name="Bhattacharya D."/>
            <person name="Yoon H.S."/>
        </authorList>
    </citation>
    <scope>NUCLEOTIDE SEQUENCE [LARGE SCALE GENOMIC DNA]</scope>
    <source>
        <strain evidence="8 9">CCMP1338</strain>
        <tissue evidence="8">Whole cell</tissue>
    </source>
</reference>
<evidence type="ECO:0000313" key="8">
    <source>
        <dbReference type="EMBL" id="KAJ8902051.1"/>
    </source>
</evidence>
<dbReference type="InterPro" id="IPR046357">
    <property type="entry name" value="PPIase_dom_sf"/>
</dbReference>
<comment type="caution">
    <text evidence="8">The sequence shown here is derived from an EMBL/GenBank/DDBJ whole genome shotgun (WGS) entry which is preliminary data.</text>
</comment>
<accession>A0AAV8UN16</accession>
<name>A0AAV8UN16_9RHOD</name>
<proteinExistence type="predicted"/>
<dbReference type="InterPro" id="IPR001179">
    <property type="entry name" value="PPIase_FKBP_dom"/>
</dbReference>
<evidence type="ECO:0000256" key="2">
    <source>
        <dbReference type="ARBA" id="ARBA00013194"/>
    </source>
</evidence>
<keyword evidence="4 5" id="KW-0413">Isomerase</keyword>
<feature type="region of interest" description="Disordered" evidence="6">
    <location>
        <begin position="61"/>
        <end position="86"/>
    </location>
</feature>
<evidence type="ECO:0000256" key="6">
    <source>
        <dbReference type="SAM" id="MobiDB-lite"/>
    </source>
</evidence>
<dbReference type="GO" id="GO:0003755">
    <property type="term" value="F:peptidyl-prolyl cis-trans isomerase activity"/>
    <property type="evidence" value="ECO:0007669"/>
    <property type="project" value="UniProtKB-KW"/>
</dbReference>
<dbReference type="AlphaFoldDB" id="A0AAV8UN16"/>
<gene>
    <name evidence="8" type="ORF">NDN08_006459</name>
</gene>
<protein>
    <recommendedName>
        <fullName evidence="2 5">peptidylprolyl isomerase</fullName>
        <ecNumber evidence="2 5">5.2.1.8</ecNumber>
    </recommendedName>
</protein>
<dbReference type="Proteomes" id="UP001157974">
    <property type="component" value="Unassembled WGS sequence"/>
</dbReference>
<dbReference type="Pfam" id="PF00254">
    <property type="entry name" value="FKBP_C"/>
    <property type="match status" value="1"/>
</dbReference>
<evidence type="ECO:0000256" key="3">
    <source>
        <dbReference type="ARBA" id="ARBA00023110"/>
    </source>
</evidence>
<dbReference type="PANTHER" id="PTHR43811">
    <property type="entry name" value="FKBP-TYPE PEPTIDYL-PROLYL CIS-TRANS ISOMERASE FKPA"/>
    <property type="match status" value="1"/>
</dbReference>
<keyword evidence="3 5" id="KW-0697">Rotamase</keyword>
<evidence type="ECO:0000256" key="5">
    <source>
        <dbReference type="PROSITE-ProRule" id="PRU00277"/>
    </source>
</evidence>
<dbReference type="PROSITE" id="PS50059">
    <property type="entry name" value="FKBP_PPIASE"/>
    <property type="match status" value="1"/>
</dbReference>
<evidence type="ECO:0000256" key="1">
    <source>
        <dbReference type="ARBA" id="ARBA00000971"/>
    </source>
</evidence>
<dbReference type="SUPFAM" id="SSF54534">
    <property type="entry name" value="FKBP-like"/>
    <property type="match status" value="1"/>
</dbReference>
<dbReference type="EC" id="5.2.1.8" evidence="2 5"/>
<dbReference type="Gene3D" id="3.10.50.40">
    <property type="match status" value="1"/>
</dbReference>
<organism evidence="8 9">
    <name type="scientific">Rhodosorus marinus</name>
    <dbReference type="NCBI Taxonomy" id="101924"/>
    <lineage>
        <taxon>Eukaryota</taxon>
        <taxon>Rhodophyta</taxon>
        <taxon>Stylonematophyceae</taxon>
        <taxon>Stylonematales</taxon>
        <taxon>Stylonemataceae</taxon>
        <taxon>Rhodosorus</taxon>
    </lineage>
</organism>
<dbReference type="EMBL" id="JAMWBK010000009">
    <property type="protein sequence ID" value="KAJ8902051.1"/>
    <property type="molecule type" value="Genomic_DNA"/>
</dbReference>
<evidence type="ECO:0000313" key="9">
    <source>
        <dbReference type="Proteomes" id="UP001157974"/>
    </source>
</evidence>
<feature type="domain" description="PPIase FKBP-type" evidence="7">
    <location>
        <begin position="116"/>
        <end position="206"/>
    </location>
</feature>